<name>A0A7C1ZNJ7_DESA2</name>
<feature type="domain" description="Flagellar M-ring C-terminal" evidence="12">
    <location>
        <begin position="244"/>
        <end position="393"/>
    </location>
</feature>
<evidence type="ECO:0000259" key="11">
    <source>
        <dbReference type="Pfam" id="PF01514"/>
    </source>
</evidence>
<dbReference type="NCBIfam" id="TIGR00206">
    <property type="entry name" value="fliF"/>
    <property type="match status" value="1"/>
</dbReference>
<comment type="similarity">
    <text evidence="3 9">Belongs to the FliF family.</text>
</comment>
<evidence type="ECO:0000256" key="10">
    <source>
        <dbReference type="SAM" id="Phobius"/>
    </source>
</evidence>
<feature type="domain" description="Flagellar M-ring N-terminal" evidence="11">
    <location>
        <begin position="42"/>
        <end position="209"/>
    </location>
</feature>
<comment type="caution">
    <text evidence="13">The sequence shown here is derived from an EMBL/GenBank/DDBJ whole genome shotgun (WGS) entry which is preliminary data.</text>
</comment>
<accession>A0A7C1ZNJ7</accession>
<dbReference type="InterPro" id="IPR006182">
    <property type="entry name" value="FliF_N_dom"/>
</dbReference>
<evidence type="ECO:0000259" key="12">
    <source>
        <dbReference type="Pfam" id="PF08345"/>
    </source>
</evidence>
<comment type="subcellular location">
    <subcellularLocation>
        <location evidence="1 9">Bacterial flagellum basal body</location>
    </subcellularLocation>
    <subcellularLocation>
        <location evidence="2">Cell membrane</location>
        <topology evidence="2">Multi-pass membrane protein</topology>
    </subcellularLocation>
</comment>
<feature type="transmembrane region" description="Helical" evidence="10">
    <location>
        <begin position="21"/>
        <end position="41"/>
    </location>
</feature>
<dbReference type="GO" id="GO:0005886">
    <property type="term" value="C:plasma membrane"/>
    <property type="evidence" value="ECO:0007669"/>
    <property type="project" value="UniProtKB-SubCell"/>
</dbReference>
<evidence type="ECO:0000256" key="3">
    <source>
        <dbReference type="ARBA" id="ARBA00007971"/>
    </source>
</evidence>
<dbReference type="AlphaFoldDB" id="A0A7C1ZNJ7"/>
<proteinExistence type="inferred from homology"/>
<dbReference type="GO" id="GO:0009431">
    <property type="term" value="C:bacterial-type flagellum basal body, MS ring"/>
    <property type="evidence" value="ECO:0007669"/>
    <property type="project" value="InterPro"/>
</dbReference>
<gene>
    <name evidence="13" type="primary">fliF</name>
    <name evidence="13" type="ORF">ENI35_05195</name>
</gene>
<dbReference type="Pfam" id="PF08345">
    <property type="entry name" value="YscJ_FliF_C"/>
    <property type="match status" value="1"/>
</dbReference>
<dbReference type="InterPro" id="IPR043427">
    <property type="entry name" value="YscJ/FliF"/>
</dbReference>
<evidence type="ECO:0000256" key="6">
    <source>
        <dbReference type="ARBA" id="ARBA00022989"/>
    </source>
</evidence>
<evidence type="ECO:0000256" key="7">
    <source>
        <dbReference type="ARBA" id="ARBA00023136"/>
    </source>
</evidence>
<dbReference type="GO" id="GO:0003774">
    <property type="term" value="F:cytoskeletal motor activity"/>
    <property type="evidence" value="ECO:0007669"/>
    <property type="project" value="InterPro"/>
</dbReference>
<dbReference type="Pfam" id="PF01514">
    <property type="entry name" value="YscJ_FliF"/>
    <property type="match status" value="1"/>
</dbReference>
<dbReference type="Gene3D" id="3.30.300.30">
    <property type="match status" value="1"/>
</dbReference>
<evidence type="ECO:0000256" key="2">
    <source>
        <dbReference type="ARBA" id="ARBA00004651"/>
    </source>
</evidence>
<dbReference type="PANTHER" id="PTHR30046:SF0">
    <property type="entry name" value="FLAGELLAR M-RING PROTEIN"/>
    <property type="match status" value="1"/>
</dbReference>
<dbReference type="PANTHER" id="PTHR30046">
    <property type="entry name" value="FLAGELLAR M-RING PROTEIN"/>
    <property type="match status" value="1"/>
</dbReference>
<dbReference type="InterPro" id="IPR013556">
    <property type="entry name" value="Flag_M-ring_C"/>
</dbReference>
<keyword evidence="13" id="KW-0966">Cell projection</keyword>
<dbReference type="InterPro" id="IPR045851">
    <property type="entry name" value="AMP-bd_C_sf"/>
</dbReference>
<evidence type="ECO:0000256" key="5">
    <source>
        <dbReference type="ARBA" id="ARBA00022692"/>
    </source>
</evidence>
<evidence type="ECO:0000256" key="4">
    <source>
        <dbReference type="ARBA" id="ARBA00022475"/>
    </source>
</evidence>
<dbReference type="PIRSF" id="PIRSF004862">
    <property type="entry name" value="FliF"/>
    <property type="match status" value="1"/>
</dbReference>
<keyword evidence="5 10" id="KW-0812">Transmembrane</keyword>
<evidence type="ECO:0000256" key="1">
    <source>
        <dbReference type="ARBA" id="ARBA00004117"/>
    </source>
</evidence>
<keyword evidence="6 10" id="KW-1133">Transmembrane helix</keyword>
<keyword evidence="13" id="KW-0282">Flagellum</keyword>
<dbReference type="EMBL" id="DRIH01000181">
    <property type="protein sequence ID" value="HEC68189.1"/>
    <property type="molecule type" value="Genomic_DNA"/>
</dbReference>
<keyword evidence="7 10" id="KW-0472">Membrane</keyword>
<sequence>MRDFLQQIKKIFFSLSKTKRIIFISLIGTTFLCSFLVFLWINKPNLKILYSNLDPEDAKAILAKLKEQKIPYKISGNTILVPEQKVYELRLSMAGKGVVKGFELFDNIKIGQTEFAQKINYERALQGELTRTIAYLPQVEDVRVHIVRPEESLFIEDQKKATASIMLKIKPGMTLKPQEVRGIAYLVAGAVEGLEPENITILDNSGKILYLKNTQDDIGQLTNSQLEYQRNVEKNLEKKIETMLNRIVGVGKAIARVRADIDFKQINTVEENYDPYSAVPRSKVVTKESLKGETPVPLGKPEIEYEAEKVKTNRYNPQAISRNSETVNYEINKVTNRIIDSVGEIKKLSVAVVVDEKQIKGTEEIEKIKNLVKAAVGFNEDRGDQVEVTSINFAFPEWEKLPSMKGEGLKEYIKKGYKPLVATIFLLLLFLFFIRPLVKWLTTTPLSLEKPKEIPVEKPIELEKIKGTETDEDIYQLVKKKPDKSLEIIKEWLKEGG</sequence>
<keyword evidence="13" id="KW-0969">Cilium</keyword>
<evidence type="ECO:0000256" key="8">
    <source>
        <dbReference type="ARBA" id="ARBA00023143"/>
    </source>
</evidence>
<comment type="function">
    <text evidence="9">The M ring may be actively involved in energy transduction.</text>
</comment>
<evidence type="ECO:0000256" key="9">
    <source>
        <dbReference type="PIRNR" id="PIRNR004862"/>
    </source>
</evidence>
<keyword evidence="8 9" id="KW-0975">Bacterial flagellum</keyword>
<feature type="transmembrane region" description="Helical" evidence="10">
    <location>
        <begin position="420"/>
        <end position="438"/>
    </location>
</feature>
<reference evidence="13" key="1">
    <citation type="journal article" date="2020" name="mSystems">
        <title>Genome- and Community-Level Interaction Insights into Carbon Utilization and Element Cycling Functions of Hydrothermarchaeota in Hydrothermal Sediment.</title>
        <authorList>
            <person name="Zhou Z."/>
            <person name="Liu Y."/>
            <person name="Xu W."/>
            <person name="Pan J."/>
            <person name="Luo Z.H."/>
            <person name="Li M."/>
        </authorList>
    </citation>
    <scope>NUCLEOTIDE SEQUENCE [LARGE SCALE GENOMIC DNA]</scope>
    <source>
        <strain evidence="13">HyVt-389</strain>
    </source>
</reference>
<keyword evidence="4" id="KW-1003">Cell membrane</keyword>
<dbReference type="GO" id="GO:0071973">
    <property type="term" value="P:bacterial-type flagellum-dependent cell motility"/>
    <property type="evidence" value="ECO:0007669"/>
    <property type="project" value="InterPro"/>
</dbReference>
<organism evidence="13">
    <name type="scientific">Desulfofervidus auxilii</name>
    <dbReference type="NCBI Taxonomy" id="1621989"/>
    <lineage>
        <taxon>Bacteria</taxon>
        <taxon>Pseudomonadati</taxon>
        <taxon>Thermodesulfobacteriota</taxon>
        <taxon>Candidatus Desulfofervidia</taxon>
        <taxon>Candidatus Desulfofervidales</taxon>
        <taxon>Candidatus Desulfofervidaceae</taxon>
        <taxon>Candidatus Desulfofervidus</taxon>
    </lineage>
</organism>
<evidence type="ECO:0000313" key="13">
    <source>
        <dbReference type="EMBL" id="HEC68189.1"/>
    </source>
</evidence>
<dbReference type="InterPro" id="IPR000067">
    <property type="entry name" value="FlgMring_FliF"/>
</dbReference>
<protein>
    <recommendedName>
        <fullName evidence="9">Flagellar M-ring protein</fullName>
    </recommendedName>
</protein>
<dbReference type="Proteomes" id="UP000885738">
    <property type="component" value="Unassembled WGS sequence"/>
</dbReference>
<dbReference type="PRINTS" id="PR01009">
    <property type="entry name" value="FLGMRINGFLIF"/>
</dbReference>